<keyword evidence="3" id="KW-0489">Methyltransferase</keyword>
<dbReference type="InterPro" id="IPR029063">
    <property type="entry name" value="SAM-dependent_MTases_sf"/>
</dbReference>
<dbReference type="Gene3D" id="3.40.50.150">
    <property type="entry name" value="Vaccinia Virus protein VP39"/>
    <property type="match status" value="1"/>
</dbReference>
<accession>A0ABV8WVL0</accession>
<dbReference type="CDD" id="cd02440">
    <property type="entry name" value="AdoMet_MTases"/>
    <property type="match status" value="1"/>
</dbReference>
<comment type="caution">
    <text evidence="3">The sequence shown here is derived from an EMBL/GenBank/DDBJ whole genome shotgun (WGS) entry which is preliminary data.</text>
</comment>
<reference evidence="4" key="1">
    <citation type="journal article" date="2019" name="Int. J. Syst. Evol. Microbiol.">
        <title>The Global Catalogue of Microorganisms (GCM) 10K type strain sequencing project: providing services to taxonomists for standard genome sequencing and annotation.</title>
        <authorList>
            <consortium name="The Broad Institute Genomics Platform"/>
            <consortium name="The Broad Institute Genome Sequencing Center for Infectious Disease"/>
            <person name="Wu L."/>
            <person name="Ma J."/>
        </authorList>
    </citation>
    <scope>NUCLEOTIDE SEQUENCE [LARGE SCALE GENOMIC DNA]</scope>
    <source>
        <strain evidence="4">CCUG 37865</strain>
    </source>
</reference>
<dbReference type="PANTHER" id="PTHR44068">
    <property type="entry name" value="ZGC:194242"/>
    <property type="match status" value="1"/>
</dbReference>
<dbReference type="InterPro" id="IPR013216">
    <property type="entry name" value="Methyltransf_11"/>
</dbReference>
<dbReference type="SUPFAM" id="SSF53335">
    <property type="entry name" value="S-adenosyl-L-methionine-dependent methyltransferases"/>
    <property type="match status" value="1"/>
</dbReference>
<dbReference type="GO" id="GO:0032259">
    <property type="term" value="P:methylation"/>
    <property type="evidence" value="ECO:0007669"/>
    <property type="project" value="UniProtKB-KW"/>
</dbReference>
<gene>
    <name evidence="3" type="ORF">ACFOY7_06130</name>
</gene>
<evidence type="ECO:0000259" key="2">
    <source>
        <dbReference type="Pfam" id="PF08241"/>
    </source>
</evidence>
<dbReference type="Proteomes" id="UP001595882">
    <property type="component" value="Unassembled WGS sequence"/>
</dbReference>
<dbReference type="Pfam" id="PF08241">
    <property type="entry name" value="Methyltransf_11"/>
    <property type="match status" value="1"/>
</dbReference>
<protein>
    <submittedName>
        <fullName evidence="3">Class I SAM-dependent methyltransferase</fullName>
        <ecNumber evidence="3">2.1.1.-</ecNumber>
    </submittedName>
</protein>
<organism evidence="3 4">
    <name type="scientific">Gracilibacillus xinjiangensis</name>
    <dbReference type="NCBI Taxonomy" id="1193282"/>
    <lineage>
        <taxon>Bacteria</taxon>
        <taxon>Bacillati</taxon>
        <taxon>Bacillota</taxon>
        <taxon>Bacilli</taxon>
        <taxon>Bacillales</taxon>
        <taxon>Bacillaceae</taxon>
        <taxon>Gracilibacillus</taxon>
    </lineage>
</organism>
<dbReference type="InterPro" id="IPR050447">
    <property type="entry name" value="Erg6_SMT_methyltransf"/>
</dbReference>
<proteinExistence type="predicted"/>
<evidence type="ECO:0000313" key="3">
    <source>
        <dbReference type="EMBL" id="MFC4402646.1"/>
    </source>
</evidence>
<dbReference type="EMBL" id="JBHSDT010000004">
    <property type="protein sequence ID" value="MFC4402646.1"/>
    <property type="molecule type" value="Genomic_DNA"/>
</dbReference>
<dbReference type="PANTHER" id="PTHR44068:SF11">
    <property type="entry name" value="GERANYL DIPHOSPHATE 2-C-METHYLTRANSFERASE"/>
    <property type="match status" value="1"/>
</dbReference>
<name>A0ABV8WVL0_9BACI</name>
<dbReference type="EC" id="2.1.1.-" evidence="3"/>
<feature type="domain" description="Methyltransferase type 11" evidence="2">
    <location>
        <begin position="40"/>
        <end position="133"/>
    </location>
</feature>
<evidence type="ECO:0000313" key="4">
    <source>
        <dbReference type="Proteomes" id="UP001595882"/>
    </source>
</evidence>
<evidence type="ECO:0000256" key="1">
    <source>
        <dbReference type="ARBA" id="ARBA00022679"/>
    </source>
</evidence>
<keyword evidence="1 3" id="KW-0808">Transferase</keyword>
<sequence length="235" mass="26623">MPSYMELLNQLGMSHAHPGGKTATSKWMELISVTNKKNILEVGCGIGETLLTIHEKSKANITGIDINQQMIKKAQQKTEAIPAVHVLKADAETLPFENEQFDLVICESVLAFTNLANSLKEVSRVLMKNGTVVLLEMAANPKLDNLDKTIIQNFYDIPQLFTRFEWLKYLLDTGFNKVMIQKVCKHNEDSLPENKQIQWTDQMLETLGKHYQLNQQYGDSLHACLFIASKARDDK</sequence>
<keyword evidence="4" id="KW-1185">Reference proteome</keyword>
<dbReference type="RefSeq" id="WP_390250427.1">
    <property type="nucleotide sequence ID" value="NZ_JBHSDT010000004.1"/>
</dbReference>
<dbReference type="GO" id="GO:0008168">
    <property type="term" value="F:methyltransferase activity"/>
    <property type="evidence" value="ECO:0007669"/>
    <property type="project" value="UniProtKB-KW"/>
</dbReference>